<proteinExistence type="predicted"/>
<dbReference type="Proteomes" id="UP000011885">
    <property type="component" value="Unassembled WGS sequence"/>
</dbReference>
<protein>
    <submittedName>
        <fullName evidence="1">Uncharacterized protein</fullName>
    </submittedName>
</protein>
<dbReference type="OrthoDB" id="9845891at2"/>
<dbReference type="AlphaFoldDB" id="M5TRT3"/>
<organism evidence="1 2">
    <name type="scientific">Rhodopirellula sallentina SM41</name>
    <dbReference type="NCBI Taxonomy" id="1263870"/>
    <lineage>
        <taxon>Bacteria</taxon>
        <taxon>Pseudomonadati</taxon>
        <taxon>Planctomycetota</taxon>
        <taxon>Planctomycetia</taxon>
        <taxon>Pirellulales</taxon>
        <taxon>Pirellulaceae</taxon>
        <taxon>Rhodopirellula</taxon>
    </lineage>
</organism>
<name>M5TRT3_9BACT</name>
<reference evidence="1 2" key="1">
    <citation type="journal article" date="2013" name="Mar. Genomics">
        <title>Expression of sulfatases in Rhodopirellula baltica and the diversity of sulfatases in the genus Rhodopirellula.</title>
        <authorList>
            <person name="Wegner C.E."/>
            <person name="Richter-Heitmann T."/>
            <person name="Klindworth A."/>
            <person name="Klockow C."/>
            <person name="Richter M."/>
            <person name="Achstetter T."/>
            <person name="Glockner F.O."/>
            <person name="Harder J."/>
        </authorList>
    </citation>
    <scope>NUCLEOTIDE SEQUENCE [LARGE SCALE GENOMIC DNA]</scope>
    <source>
        <strain evidence="1 2">SM41</strain>
    </source>
</reference>
<accession>M5TRT3</accession>
<gene>
    <name evidence="1" type="ORF">RSSM_06661</name>
</gene>
<dbReference type="EMBL" id="ANOH01000467">
    <property type="protein sequence ID" value="EMI51897.1"/>
    <property type="molecule type" value="Genomic_DNA"/>
</dbReference>
<comment type="caution">
    <text evidence="1">The sequence shown here is derived from an EMBL/GenBank/DDBJ whole genome shotgun (WGS) entry which is preliminary data.</text>
</comment>
<evidence type="ECO:0000313" key="1">
    <source>
        <dbReference type="EMBL" id="EMI51897.1"/>
    </source>
</evidence>
<evidence type="ECO:0000313" key="2">
    <source>
        <dbReference type="Proteomes" id="UP000011885"/>
    </source>
</evidence>
<keyword evidence="2" id="KW-1185">Reference proteome</keyword>
<sequence>MAKSSKHLIIIESDGKRRKFAKLLFTGDGSYSLTAPYHSAKKAVLSKMTVNYDTDEQLIAFGDALELSELDEGRLKITHHRSGFVQYSGDGVRSGLGDDGKPKGLGVFSRPLEEVGSGPAVGAGVQGIEQLEETTKCSKHDLMVDINEIPKLPRSNGVMLELHYFQPPIRRFVFKDSKGRNRIDIIHPAGFIVPMFAIHAPEDCELPGLIGVELYGQKFGYGETGFSLSGPGEKERLNEKGEKVADVLGCIFPRPTDFDGATSLDYKPEEG</sequence>